<proteinExistence type="predicted"/>
<evidence type="ECO:0000313" key="2">
    <source>
        <dbReference type="Proteomes" id="UP000426246"/>
    </source>
</evidence>
<evidence type="ECO:0000313" key="1">
    <source>
        <dbReference type="EMBL" id="QGR00086.1"/>
    </source>
</evidence>
<dbReference type="Pfam" id="PF09684">
    <property type="entry name" value="Tail_P2_I"/>
    <property type="match status" value="1"/>
</dbReference>
<dbReference type="EMBL" id="CP034235">
    <property type="protein sequence ID" value="QGR00086.1"/>
    <property type="molecule type" value="Genomic_DNA"/>
</dbReference>
<protein>
    <submittedName>
        <fullName evidence="1">Phage tail protein I</fullName>
    </submittedName>
</protein>
<dbReference type="OrthoDB" id="90759at2"/>
<dbReference type="InterPro" id="IPR006521">
    <property type="entry name" value="Tail_protein_I"/>
</dbReference>
<reference evidence="2" key="1">
    <citation type="submission" date="2018-11" db="EMBL/GenBank/DDBJ databases">
        <title>Complete genome sequence of Paenibacillus sp. ML311-T8.</title>
        <authorList>
            <person name="Nam Y.-D."/>
            <person name="Kang J."/>
            <person name="Chung W.-H."/>
            <person name="Park Y.S."/>
        </authorList>
    </citation>
    <scope>NUCLEOTIDE SEQUENCE [LARGE SCALE GENOMIC DNA]</scope>
    <source>
        <strain evidence="2">ML311-T8</strain>
    </source>
</reference>
<dbReference type="Proteomes" id="UP000426246">
    <property type="component" value="Chromosome"/>
</dbReference>
<sequence>MRDIYSVSLLGILPPSLTSDPQVQAAAQAIDAELQIVSGKIKDLDLLYSIDQLDDVWLDELAWALHVDFYDKTLLIEQKRALINNSDRWHRRKGTPSAVEELLETMFGDGTVVEWYDFGGDPYTFRVTTVNSAATDEDAQQFLDAINSVKNVRSRLESIQICVSDDLNLYFGNVIYIGDFITAKQVT</sequence>
<keyword evidence="2" id="KW-1185">Reference proteome</keyword>
<dbReference type="KEGG" id="ppsc:EHS13_13820"/>
<name>A0A6B8RWW1_9BACL</name>
<organism evidence="1 2">
    <name type="scientific">Paenibacillus psychroresistens</name>
    <dbReference type="NCBI Taxonomy" id="1778678"/>
    <lineage>
        <taxon>Bacteria</taxon>
        <taxon>Bacillati</taxon>
        <taxon>Bacillota</taxon>
        <taxon>Bacilli</taxon>
        <taxon>Bacillales</taxon>
        <taxon>Paenibacillaceae</taxon>
        <taxon>Paenibacillus</taxon>
    </lineage>
</organism>
<dbReference type="NCBIfam" id="TIGR01634">
    <property type="entry name" value="tail_P2_I"/>
    <property type="match status" value="1"/>
</dbReference>
<accession>A0A6B8RWW1</accession>
<gene>
    <name evidence="1" type="ORF">EHS13_13820</name>
</gene>
<dbReference type="AlphaFoldDB" id="A0A6B8RWW1"/>
<dbReference type="RefSeq" id="WP_155705354.1">
    <property type="nucleotide sequence ID" value="NZ_CP034235.1"/>
</dbReference>